<dbReference type="SUPFAM" id="SSF55874">
    <property type="entry name" value="ATPase domain of HSP90 chaperone/DNA topoisomerase II/histidine kinase"/>
    <property type="match status" value="1"/>
</dbReference>
<dbReference type="PRINTS" id="PR00344">
    <property type="entry name" value="BCTRLSENSOR"/>
</dbReference>
<keyword evidence="17" id="KW-1185">Reference proteome</keyword>
<sequence>MHLVVRTLIVVDATTAATLGVIAGLALGGAAIIAVRLSDRSADHAGAVVVPPQPVPPGVADVIAVLRSSGIVVDSSDRVVNNSPAAVAHGLVRDHELVHPELLHLARAVRRDGVIREAELDLRKGIGPGRLVVAARVAPLGADHVLLLVEDRSKAARVEEIRRDFLANVSHELKTPVGGIALLAEAILDAHDDPEAVARFAKRISVESDRLSRLVKEIVDLSRLQGADVVREPALIDVGACARDALDHSRLMAEEHDIDLAVACEDGCLVWGDAQLVTTAIANLIGNAIAYSDGGTRVAVSVRRGSDGLVDLAVTDQGLGIAPEEQERIFERFYRVDSARSRATGGTGLGLAIVKHIADNHGGTVSVWSQPGRGSTFTIRLPVASGAQRSVGDDVTGEPAAPDVASPRSTPSTSTARPSPTTPAALPLPTDPVTPVSPGVRTSPKGHS</sequence>
<dbReference type="CDD" id="cd00075">
    <property type="entry name" value="HATPase"/>
    <property type="match status" value="1"/>
</dbReference>
<evidence type="ECO:0000256" key="10">
    <source>
        <dbReference type="ARBA" id="ARBA00023012"/>
    </source>
</evidence>
<evidence type="ECO:0000256" key="3">
    <source>
        <dbReference type="ARBA" id="ARBA00012438"/>
    </source>
</evidence>
<accession>A0A543HU44</accession>
<evidence type="ECO:0000256" key="1">
    <source>
        <dbReference type="ARBA" id="ARBA00000085"/>
    </source>
</evidence>
<dbReference type="Gene3D" id="3.30.565.10">
    <property type="entry name" value="Histidine kinase-like ATPase, C-terminal domain"/>
    <property type="match status" value="1"/>
</dbReference>
<dbReference type="SMART" id="SM00388">
    <property type="entry name" value="HisKA"/>
    <property type="match status" value="1"/>
</dbReference>
<keyword evidence="9" id="KW-0067">ATP-binding</keyword>
<dbReference type="Pfam" id="PF02518">
    <property type="entry name" value="HATPase_c"/>
    <property type="match status" value="1"/>
</dbReference>
<feature type="transmembrane region" description="Helical" evidence="14">
    <location>
        <begin position="16"/>
        <end position="35"/>
    </location>
</feature>
<dbReference type="InterPro" id="IPR036097">
    <property type="entry name" value="HisK_dim/P_sf"/>
</dbReference>
<dbReference type="SMART" id="SM00387">
    <property type="entry name" value="HATPase_c"/>
    <property type="match status" value="1"/>
</dbReference>
<feature type="domain" description="Histidine kinase" evidence="15">
    <location>
        <begin position="168"/>
        <end position="385"/>
    </location>
</feature>
<organism evidence="16 17">
    <name type="scientific">Humibacillus xanthopallidus</name>
    <dbReference type="NCBI Taxonomy" id="412689"/>
    <lineage>
        <taxon>Bacteria</taxon>
        <taxon>Bacillati</taxon>
        <taxon>Actinomycetota</taxon>
        <taxon>Actinomycetes</taxon>
        <taxon>Micrococcales</taxon>
        <taxon>Intrasporangiaceae</taxon>
        <taxon>Humibacillus</taxon>
    </lineage>
</organism>
<keyword evidence="5" id="KW-0597">Phosphoprotein</keyword>
<dbReference type="CDD" id="cd00082">
    <property type="entry name" value="HisKA"/>
    <property type="match status" value="1"/>
</dbReference>
<evidence type="ECO:0000259" key="15">
    <source>
        <dbReference type="PROSITE" id="PS50109"/>
    </source>
</evidence>
<evidence type="ECO:0000256" key="11">
    <source>
        <dbReference type="ARBA" id="ARBA00023136"/>
    </source>
</evidence>
<dbReference type="GO" id="GO:0005524">
    <property type="term" value="F:ATP binding"/>
    <property type="evidence" value="ECO:0007669"/>
    <property type="project" value="UniProtKB-KW"/>
</dbReference>
<dbReference type="AlphaFoldDB" id="A0A543HU44"/>
<keyword evidence="8 16" id="KW-0418">Kinase</keyword>
<feature type="compositionally biased region" description="Low complexity" evidence="13">
    <location>
        <begin position="405"/>
        <end position="438"/>
    </location>
</feature>
<dbReference type="Pfam" id="PF00512">
    <property type="entry name" value="HisKA"/>
    <property type="match status" value="1"/>
</dbReference>
<proteinExistence type="predicted"/>
<evidence type="ECO:0000256" key="12">
    <source>
        <dbReference type="ARBA" id="ARBA00039401"/>
    </source>
</evidence>
<dbReference type="Proteomes" id="UP000316747">
    <property type="component" value="Unassembled WGS sequence"/>
</dbReference>
<keyword evidence="14" id="KW-0812">Transmembrane</keyword>
<evidence type="ECO:0000256" key="9">
    <source>
        <dbReference type="ARBA" id="ARBA00022840"/>
    </source>
</evidence>
<dbReference type="InterPro" id="IPR036890">
    <property type="entry name" value="HATPase_C_sf"/>
</dbReference>
<dbReference type="EMBL" id="VFPM01000002">
    <property type="protein sequence ID" value="TQM61820.1"/>
    <property type="molecule type" value="Genomic_DNA"/>
</dbReference>
<dbReference type="InterPro" id="IPR050351">
    <property type="entry name" value="BphY/WalK/GraS-like"/>
</dbReference>
<dbReference type="InterPro" id="IPR003661">
    <property type="entry name" value="HisK_dim/P_dom"/>
</dbReference>
<keyword evidence="4" id="KW-1003">Cell membrane</keyword>
<dbReference type="EC" id="2.7.13.3" evidence="3"/>
<evidence type="ECO:0000256" key="7">
    <source>
        <dbReference type="ARBA" id="ARBA00022741"/>
    </source>
</evidence>
<evidence type="ECO:0000256" key="14">
    <source>
        <dbReference type="SAM" id="Phobius"/>
    </source>
</evidence>
<dbReference type="SUPFAM" id="SSF47384">
    <property type="entry name" value="Homodimeric domain of signal transducing histidine kinase"/>
    <property type="match status" value="1"/>
</dbReference>
<dbReference type="FunFam" id="3.30.565.10:FF:000006">
    <property type="entry name" value="Sensor histidine kinase WalK"/>
    <property type="match status" value="1"/>
</dbReference>
<comment type="subcellular location">
    <subcellularLocation>
        <location evidence="2">Cell membrane</location>
    </subcellularLocation>
</comment>
<evidence type="ECO:0000256" key="4">
    <source>
        <dbReference type="ARBA" id="ARBA00022475"/>
    </source>
</evidence>
<dbReference type="Gene3D" id="1.10.287.130">
    <property type="match status" value="1"/>
</dbReference>
<evidence type="ECO:0000256" key="6">
    <source>
        <dbReference type="ARBA" id="ARBA00022679"/>
    </source>
</evidence>
<comment type="catalytic activity">
    <reaction evidence="1">
        <text>ATP + protein L-histidine = ADP + protein N-phospho-L-histidine.</text>
        <dbReference type="EC" id="2.7.13.3"/>
    </reaction>
</comment>
<dbReference type="GO" id="GO:0004721">
    <property type="term" value="F:phosphoprotein phosphatase activity"/>
    <property type="evidence" value="ECO:0007669"/>
    <property type="project" value="TreeGrafter"/>
</dbReference>
<keyword evidence="6" id="KW-0808">Transferase</keyword>
<evidence type="ECO:0000313" key="16">
    <source>
        <dbReference type="EMBL" id="TQM61820.1"/>
    </source>
</evidence>
<dbReference type="FunFam" id="1.10.287.130:FF:000008">
    <property type="entry name" value="Two-component sensor histidine kinase"/>
    <property type="match status" value="1"/>
</dbReference>
<protein>
    <recommendedName>
        <fullName evidence="12">Sensor-like histidine kinase SenX3</fullName>
        <ecNumber evidence="3">2.7.13.3</ecNumber>
    </recommendedName>
</protein>
<evidence type="ECO:0000256" key="5">
    <source>
        <dbReference type="ARBA" id="ARBA00022553"/>
    </source>
</evidence>
<evidence type="ECO:0000256" key="13">
    <source>
        <dbReference type="SAM" id="MobiDB-lite"/>
    </source>
</evidence>
<dbReference type="PANTHER" id="PTHR45453:SF1">
    <property type="entry name" value="PHOSPHATE REGULON SENSOR PROTEIN PHOR"/>
    <property type="match status" value="1"/>
</dbReference>
<dbReference type="PROSITE" id="PS50109">
    <property type="entry name" value="HIS_KIN"/>
    <property type="match status" value="1"/>
</dbReference>
<keyword evidence="7" id="KW-0547">Nucleotide-binding</keyword>
<dbReference type="GO" id="GO:0000155">
    <property type="term" value="F:phosphorelay sensor kinase activity"/>
    <property type="evidence" value="ECO:0007669"/>
    <property type="project" value="InterPro"/>
</dbReference>
<dbReference type="InterPro" id="IPR005467">
    <property type="entry name" value="His_kinase_dom"/>
</dbReference>
<keyword evidence="10" id="KW-0902">Two-component regulatory system</keyword>
<dbReference type="InterPro" id="IPR003594">
    <property type="entry name" value="HATPase_dom"/>
</dbReference>
<dbReference type="GO" id="GO:0005886">
    <property type="term" value="C:plasma membrane"/>
    <property type="evidence" value="ECO:0007669"/>
    <property type="project" value="UniProtKB-SubCell"/>
</dbReference>
<reference evidence="16 17" key="1">
    <citation type="submission" date="2019-06" db="EMBL/GenBank/DDBJ databases">
        <title>Genome sequencing of plant associated microbes to promote plant fitness in Sorghum bicolor and Oryza sativa.</title>
        <authorList>
            <person name="Coleman-Derr D."/>
        </authorList>
    </citation>
    <scope>NUCLEOTIDE SEQUENCE [LARGE SCALE GENOMIC DNA]</scope>
    <source>
        <strain evidence="16 17">KV-663</strain>
    </source>
</reference>
<feature type="region of interest" description="Disordered" evidence="13">
    <location>
        <begin position="388"/>
        <end position="448"/>
    </location>
</feature>
<comment type="caution">
    <text evidence="16">The sequence shown here is derived from an EMBL/GenBank/DDBJ whole genome shotgun (WGS) entry which is preliminary data.</text>
</comment>
<name>A0A543HU44_9MICO</name>
<keyword evidence="14" id="KW-1133">Transmembrane helix</keyword>
<gene>
    <name evidence="16" type="ORF">FBY41_1837</name>
</gene>
<evidence type="ECO:0000256" key="2">
    <source>
        <dbReference type="ARBA" id="ARBA00004236"/>
    </source>
</evidence>
<dbReference type="GO" id="GO:0016036">
    <property type="term" value="P:cellular response to phosphate starvation"/>
    <property type="evidence" value="ECO:0007669"/>
    <property type="project" value="TreeGrafter"/>
</dbReference>
<evidence type="ECO:0000256" key="8">
    <source>
        <dbReference type="ARBA" id="ARBA00022777"/>
    </source>
</evidence>
<dbReference type="PANTHER" id="PTHR45453">
    <property type="entry name" value="PHOSPHATE REGULON SENSOR PROTEIN PHOR"/>
    <property type="match status" value="1"/>
</dbReference>
<keyword evidence="11 14" id="KW-0472">Membrane</keyword>
<evidence type="ECO:0000313" key="17">
    <source>
        <dbReference type="Proteomes" id="UP000316747"/>
    </source>
</evidence>
<dbReference type="InterPro" id="IPR004358">
    <property type="entry name" value="Sig_transdc_His_kin-like_C"/>
</dbReference>